<sequence length="128" mass="14169">MGCSMLAIVATAGCATRHFEKQAELTAHRTESHGDGYRSADEPEAIVQLVEKYAEENGGQVLGTEVEHGDRPGGRVDVLFFAEAAKWEPEGPECWRFSFRQPPNDPYVRDILHSVIDCPEDVVPAKRS</sequence>
<proteinExistence type="predicted"/>
<reference evidence="1 2" key="1">
    <citation type="submission" date="2012-02" db="EMBL/GenBank/DDBJ databases">
        <title>Complete genome sequence of Actinoplanes missouriensis 431 (= NBRC 102363).</title>
        <authorList>
            <person name="Ohnishi Y."/>
            <person name="Ishikawa J."/>
            <person name="Sekine M."/>
            <person name="Hosoyama A."/>
            <person name="Harada T."/>
            <person name="Narita H."/>
            <person name="Hata T."/>
            <person name="Konno Y."/>
            <person name="Tutikane K."/>
            <person name="Fujita N."/>
            <person name="Horinouchi S."/>
            <person name="Hayakawa M."/>
        </authorList>
    </citation>
    <scope>NUCLEOTIDE SEQUENCE [LARGE SCALE GENOMIC DNA]</scope>
    <source>
        <strain evidence="2">ATCC 14538 / DSM 43046 / CBS 188.64 / JCM 3121 / NBRC 102363 / NCIMB 12654 / NRRL B-3342 / UNCC 431</strain>
    </source>
</reference>
<dbReference type="Proteomes" id="UP000007882">
    <property type="component" value="Chromosome"/>
</dbReference>
<gene>
    <name evidence="1" type="ordered locus">AMIS_26620</name>
</gene>
<dbReference type="HOGENOM" id="CLU_1954913_0_0_11"/>
<evidence type="ECO:0000313" key="2">
    <source>
        <dbReference type="Proteomes" id="UP000007882"/>
    </source>
</evidence>
<keyword evidence="2" id="KW-1185">Reference proteome</keyword>
<dbReference type="PATRIC" id="fig|512565.3.peg.2663"/>
<dbReference type="EMBL" id="AP012319">
    <property type="protein sequence ID" value="BAL87882.1"/>
    <property type="molecule type" value="Genomic_DNA"/>
</dbReference>
<protein>
    <submittedName>
        <fullName evidence="1">Uncharacterized protein</fullName>
    </submittedName>
</protein>
<accession>I0H4E5</accession>
<dbReference type="AlphaFoldDB" id="I0H4E5"/>
<organism evidence="1 2">
    <name type="scientific">Actinoplanes missouriensis (strain ATCC 14538 / DSM 43046 / CBS 188.64 / JCM 3121 / NBRC 102363 / NCIMB 12654 / NRRL B-3342 / UNCC 431)</name>
    <dbReference type="NCBI Taxonomy" id="512565"/>
    <lineage>
        <taxon>Bacteria</taxon>
        <taxon>Bacillati</taxon>
        <taxon>Actinomycetota</taxon>
        <taxon>Actinomycetes</taxon>
        <taxon>Micromonosporales</taxon>
        <taxon>Micromonosporaceae</taxon>
        <taxon>Actinoplanes</taxon>
    </lineage>
</organism>
<dbReference type="KEGG" id="ams:AMIS_26620"/>
<name>I0H4E5_ACTM4</name>
<evidence type="ECO:0000313" key="1">
    <source>
        <dbReference type="EMBL" id="BAL87882.1"/>
    </source>
</evidence>